<dbReference type="InterPro" id="IPR003825">
    <property type="entry name" value="Colicin-V_CvpA"/>
</dbReference>
<sequence>MTALDWVLLLIVGVSGLLGLLRGMIGVVMSLVAWLLAGLAAYVFGGDVGRSLVTDGQLGWGEYLGGYALSFAAVWIAVALVGLVVRRIAHEAGLSGVDRLFGFGLGVVRGLFFACVLVLLLGLTSVPGTRAWHASNGVALLLPVAQWMRAAMPPWMAQRVDLEGRGTSLQAQVQAQARQLERAMPEGLPASLPEALTSGALPEAIPEILPSVTPGKQAPPADPKLVTPDPPAPGSAPDEKRVH</sequence>
<evidence type="ECO:0000256" key="2">
    <source>
        <dbReference type="ARBA" id="ARBA00022692"/>
    </source>
</evidence>
<feature type="transmembrane region" description="Helical" evidence="6">
    <location>
        <begin position="6"/>
        <end position="21"/>
    </location>
</feature>
<keyword evidence="2 6" id="KW-0812">Transmembrane</keyword>
<dbReference type="Pfam" id="PF02674">
    <property type="entry name" value="Colicin_V"/>
    <property type="match status" value="1"/>
</dbReference>
<evidence type="ECO:0000256" key="6">
    <source>
        <dbReference type="SAM" id="Phobius"/>
    </source>
</evidence>
<evidence type="ECO:0000313" key="8">
    <source>
        <dbReference type="Proteomes" id="UP001596036"/>
    </source>
</evidence>
<evidence type="ECO:0000256" key="5">
    <source>
        <dbReference type="SAM" id="MobiDB-lite"/>
    </source>
</evidence>
<feature type="transmembrane region" description="Helical" evidence="6">
    <location>
        <begin position="100"/>
        <end position="124"/>
    </location>
</feature>
<evidence type="ECO:0000256" key="3">
    <source>
        <dbReference type="ARBA" id="ARBA00022989"/>
    </source>
</evidence>
<reference evidence="8" key="1">
    <citation type="journal article" date="2019" name="Int. J. Syst. Evol. Microbiol.">
        <title>The Global Catalogue of Microorganisms (GCM) 10K type strain sequencing project: providing services to taxonomists for standard genome sequencing and annotation.</title>
        <authorList>
            <consortium name="The Broad Institute Genomics Platform"/>
            <consortium name="The Broad Institute Genome Sequencing Center for Infectious Disease"/>
            <person name="Wu L."/>
            <person name="Ma J."/>
        </authorList>
    </citation>
    <scope>NUCLEOTIDE SEQUENCE [LARGE SCALE GENOMIC DNA]</scope>
    <source>
        <strain evidence="8">KACC 11407</strain>
    </source>
</reference>
<dbReference type="Proteomes" id="UP001596036">
    <property type="component" value="Unassembled WGS sequence"/>
</dbReference>
<feature type="transmembrane region" description="Helical" evidence="6">
    <location>
        <begin position="65"/>
        <end position="88"/>
    </location>
</feature>
<keyword evidence="4 6" id="KW-0472">Membrane</keyword>
<keyword evidence="8" id="KW-1185">Reference proteome</keyword>
<gene>
    <name evidence="7" type="ORF">ACFPN1_07420</name>
</gene>
<evidence type="ECO:0000256" key="1">
    <source>
        <dbReference type="ARBA" id="ARBA00004141"/>
    </source>
</evidence>
<feature type="transmembrane region" description="Helical" evidence="6">
    <location>
        <begin position="28"/>
        <end position="45"/>
    </location>
</feature>
<keyword evidence="3 6" id="KW-1133">Transmembrane helix</keyword>
<name>A0ABW0SLM9_9GAMM</name>
<evidence type="ECO:0000313" key="7">
    <source>
        <dbReference type="EMBL" id="MFC5569889.1"/>
    </source>
</evidence>
<dbReference type="RefSeq" id="WP_386754216.1">
    <property type="nucleotide sequence ID" value="NZ_JBHSNM010000002.1"/>
</dbReference>
<feature type="region of interest" description="Disordered" evidence="5">
    <location>
        <begin position="206"/>
        <end position="243"/>
    </location>
</feature>
<evidence type="ECO:0000256" key="4">
    <source>
        <dbReference type="ARBA" id="ARBA00023136"/>
    </source>
</evidence>
<dbReference type="PANTHER" id="PTHR36926:SF1">
    <property type="entry name" value="COLICIN V PRODUCTION PROTEIN"/>
    <property type="match status" value="1"/>
</dbReference>
<accession>A0ABW0SLM9</accession>
<dbReference type="EMBL" id="JBHSNM010000002">
    <property type="protein sequence ID" value="MFC5569889.1"/>
    <property type="molecule type" value="Genomic_DNA"/>
</dbReference>
<protein>
    <submittedName>
        <fullName evidence="7">CvpA family protein</fullName>
    </submittedName>
</protein>
<organism evidence="7 8">
    <name type="scientific">Lysobacter yangpyeongensis</name>
    <dbReference type="NCBI Taxonomy" id="346182"/>
    <lineage>
        <taxon>Bacteria</taxon>
        <taxon>Pseudomonadati</taxon>
        <taxon>Pseudomonadota</taxon>
        <taxon>Gammaproteobacteria</taxon>
        <taxon>Lysobacterales</taxon>
        <taxon>Lysobacteraceae</taxon>
        <taxon>Lysobacter</taxon>
    </lineage>
</organism>
<comment type="subcellular location">
    <subcellularLocation>
        <location evidence="1">Membrane</location>
        <topology evidence="1">Multi-pass membrane protein</topology>
    </subcellularLocation>
</comment>
<comment type="caution">
    <text evidence="7">The sequence shown here is derived from an EMBL/GenBank/DDBJ whole genome shotgun (WGS) entry which is preliminary data.</text>
</comment>
<dbReference type="InterPro" id="IPR052719">
    <property type="entry name" value="CvpA-like"/>
</dbReference>
<dbReference type="PANTHER" id="PTHR36926">
    <property type="entry name" value="COLICIN V PRODUCTION PROTEIN"/>
    <property type="match status" value="1"/>
</dbReference>
<proteinExistence type="predicted"/>